<dbReference type="PROSITE" id="PS50181">
    <property type="entry name" value="FBOX"/>
    <property type="match status" value="1"/>
</dbReference>
<evidence type="ECO:0000259" key="1">
    <source>
        <dbReference type="PROSITE" id="PS50181"/>
    </source>
</evidence>
<accession>A0A0D0AJY4</accession>
<dbReference type="EMBL" id="KN835736">
    <property type="protein sequence ID" value="KIK34557.1"/>
    <property type="molecule type" value="Genomic_DNA"/>
</dbReference>
<proteinExistence type="predicted"/>
<dbReference type="HOGENOM" id="CLU_1237641_0_0_1"/>
<keyword evidence="3" id="KW-1185">Reference proteome</keyword>
<evidence type="ECO:0000313" key="2">
    <source>
        <dbReference type="EMBL" id="KIK34557.1"/>
    </source>
</evidence>
<reference evidence="3" key="2">
    <citation type="submission" date="2015-01" db="EMBL/GenBank/DDBJ databases">
        <title>Evolutionary Origins and Diversification of the Mycorrhizal Mutualists.</title>
        <authorList>
            <consortium name="DOE Joint Genome Institute"/>
            <consortium name="Mycorrhizal Genomics Consortium"/>
            <person name="Kohler A."/>
            <person name="Kuo A."/>
            <person name="Nagy L.G."/>
            <person name="Floudas D."/>
            <person name="Copeland A."/>
            <person name="Barry K.W."/>
            <person name="Cichocki N."/>
            <person name="Veneault-Fourrey C."/>
            <person name="LaButti K."/>
            <person name="Lindquist E.A."/>
            <person name="Lipzen A."/>
            <person name="Lundell T."/>
            <person name="Morin E."/>
            <person name="Murat C."/>
            <person name="Riley R."/>
            <person name="Ohm R."/>
            <person name="Sun H."/>
            <person name="Tunlid A."/>
            <person name="Henrissat B."/>
            <person name="Grigoriev I.V."/>
            <person name="Hibbett D.S."/>
            <person name="Martin F."/>
        </authorList>
    </citation>
    <scope>NUCLEOTIDE SEQUENCE [LARGE SCALE GENOMIC DNA]</scope>
    <source>
        <strain evidence="3">UH-Slu-Lm8-n1</strain>
    </source>
</reference>
<feature type="non-terminal residue" evidence="2">
    <location>
        <position position="1"/>
    </location>
</feature>
<dbReference type="AlphaFoldDB" id="A0A0D0AJY4"/>
<feature type="domain" description="F-box" evidence="1">
    <location>
        <begin position="1"/>
        <end position="50"/>
    </location>
</feature>
<dbReference type="InterPro" id="IPR036047">
    <property type="entry name" value="F-box-like_dom_sf"/>
</dbReference>
<name>A0A0D0AJY4_9AGAM</name>
<dbReference type="CDD" id="cd09917">
    <property type="entry name" value="F-box_SF"/>
    <property type="match status" value="1"/>
</dbReference>
<dbReference type="OrthoDB" id="2680064at2759"/>
<gene>
    <name evidence="2" type="ORF">CY34DRAFT_45658</name>
</gene>
<dbReference type="SUPFAM" id="SSF81383">
    <property type="entry name" value="F-box domain"/>
    <property type="match status" value="1"/>
</dbReference>
<dbReference type="Proteomes" id="UP000054485">
    <property type="component" value="Unassembled WGS sequence"/>
</dbReference>
<dbReference type="Pfam" id="PF12937">
    <property type="entry name" value="F-box-like"/>
    <property type="match status" value="1"/>
</dbReference>
<sequence>PNELVLMIFVYLPARDLRSMAQVSCLSRDLAAPLYFHSVGLSVEQKWLRINAQTCLALPFARDLTALQIFLESLMGIQSRPILSVLCFDAPPGVDLASLFQVIKNLGCSSFTYSSSDSKQLRTIVPTPVPGSDSGAVCSLRRLSLDSPMFFSPCVASLTLATLQDCPLTNLSLTHTGLSGIKWAALLRNVHLPLLRMLTVDVQCPPHVLANFLIRHQNIGQVWI</sequence>
<protein>
    <submittedName>
        <fullName evidence="2">Unplaced genomic scaffold CY34scaffold_605, whole genome shotgun sequence</fullName>
    </submittedName>
</protein>
<reference evidence="2 3" key="1">
    <citation type="submission" date="2014-04" db="EMBL/GenBank/DDBJ databases">
        <authorList>
            <consortium name="DOE Joint Genome Institute"/>
            <person name="Kuo A."/>
            <person name="Ruytinx J."/>
            <person name="Rineau F."/>
            <person name="Colpaert J."/>
            <person name="Kohler A."/>
            <person name="Nagy L.G."/>
            <person name="Floudas D."/>
            <person name="Copeland A."/>
            <person name="Barry K.W."/>
            <person name="Cichocki N."/>
            <person name="Veneault-Fourrey C."/>
            <person name="LaButti K."/>
            <person name="Lindquist E.A."/>
            <person name="Lipzen A."/>
            <person name="Lundell T."/>
            <person name="Morin E."/>
            <person name="Murat C."/>
            <person name="Sun H."/>
            <person name="Tunlid A."/>
            <person name="Henrissat B."/>
            <person name="Grigoriev I.V."/>
            <person name="Hibbett D.S."/>
            <person name="Martin F."/>
            <person name="Nordberg H.P."/>
            <person name="Cantor M.N."/>
            <person name="Hua S.X."/>
        </authorList>
    </citation>
    <scope>NUCLEOTIDE SEQUENCE [LARGE SCALE GENOMIC DNA]</scope>
    <source>
        <strain evidence="2 3">UH-Slu-Lm8-n1</strain>
    </source>
</reference>
<dbReference type="InParanoid" id="A0A0D0AJY4"/>
<organism evidence="2 3">
    <name type="scientific">Suillus luteus UH-Slu-Lm8-n1</name>
    <dbReference type="NCBI Taxonomy" id="930992"/>
    <lineage>
        <taxon>Eukaryota</taxon>
        <taxon>Fungi</taxon>
        <taxon>Dikarya</taxon>
        <taxon>Basidiomycota</taxon>
        <taxon>Agaricomycotina</taxon>
        <taxon>Agaricomycetes</taxon>
        <taxon>Agaricomycetidae</taxon>
        <taxon>Boletales</taxon>
        <taxon>Suillineae</taxon>
        <taxon>Suillaceae</taxon>
        <taxon>Suillus</taxon>
    </lineage>
</organism>
<evidence type="ECO:0000313" key="3">
    <source>
        <dbReference type="Proteomes" id="UP000054485"/>
    </source>
</evidence>
<dbReference type="InterPro" id="IPR001810">
    <property type="entry name" value="F-box_dom"/>
</dbReference>
<feature type="non-terminal residue" evidence="2">
    <location>
        <position position="224"/>
    </location>
</feature>